<keyword evidence="10" id="KW-0408">Iron</keyword>
<dbReference type="SUPFAM" id="SSF63380">
    <property type="entry name" value="Riboflavin synthase domain-like"/>
    <property type="match status" value="1"/>
</dbReference>
<name>A0A6P2C6P2_9ACTN</name>
<protein>
    <submittedName>
        <fullName evidence="16">Ferric reductase</fullName>
    </submittedName>
</protein>
<feature type="transmembrane region" description="Helical" evidence="14">
    <location>
        <begin position="145"/>
        <end position="163"/>
    </location>
</feature>
<evidence type="ECO:0000313" key="17">
    <source>
        <dbReference type="Proteomes" id="UP000460272"/>
    </source>
</evidence>
<sequence length="460" mass="50151">MTTVAQRRGAPPADAPGSLPRSAVRARPRLVLALIGAGAVAVLGLWWHGTPSLHGFGDWLTNAGRITGLEAGYGVIILVALMARIPPVERGVGADRLARWHAMGGRYVIGLIVAHALLIIWGYAVTAHTAVTSQTWTLLKSYPDILMASVAGLLLVMIGIVSARAVRPRMRYETWYYLHFYTYLAVALAFSHQFADGAEFMTNTAARVAWSALYIAVAAAIVWYRFITPVRQAARHKYRVLNVRSEAPGVVSIVIGGHGLSALRAESGQFFRWRFLARGLWWTSAPYSLSAPPQRDRLRITVKAVGDHSQALRRLKPGTRVIAEGPYGAMTGAARSRSKVLLIAGGVGITPLRALLESLPAAPGDLTLIYRVSSMRDAVFREELKQLADRRGAKVWFVAGSRTELDGNPLTGGELTRRVPGLVDHDVYLCGPPGLTAAVTRELLDAGVRRRHIHHESFEF</sequence>
<dbReference type="PANTHER" id="PTHR47354:SF8">
    <property type="entry name" value="1,2-PHENYLACETYL-COA EPOXIDASE, SUBUNIT E"/>
    <property type="match status" value="1"/>
</dbReference>
<evidence type="ECO:0000256" key="11">
    <source>
        <dbReference type="ARBA" id="ARBA00023014"/>
    </source>
</evidence>
<evidence type="ECO:0000256" key="2">
    <source>
        <dbReference type="ARBA" id="ARBA00004141"/>
    </source>
</evidence>
<feature type="region of interest" description="Disordered" evidence="13">
    <location>
        <begin position="1"/>
        <end position="21"/>
    </location>
</feature>
<evidence type="ECO:0000256" key="10">
    <source>
        <dbReference type="ARBA" id="ARBA00023004"/>
    </source>
</evidence>
<keyword evidence="7" id="KW-0274">FAD</keyword>
<dbReference type="InterPro" id="IPR001433">
    <property type="entry name" value="OxRdtase_FAD/NAD-bd"/>
</dbReference>
<evidence type="ECO:0000256" key="5">
    <source>
        <dbReference type="ARBA" id="ARBA00022714"/>
    </source>
</evidence>
<keyword evidence="11" id="KW-0411">Iron-sulfur</keyword>
<dbReference type="Pfam" id="PF01794">
    <property type="entry name" value="Ferric_reduct"/>
    <property type="match status" value="1"/>
</dbReference>
<keyword evidence="3" id="KW-0285">Flavoprotein</keyword>
<dbReference type="AlphaFoldDB" id="A0A6P2C6P2"/>
<evidence type="ECO:0000256" key="7">
    <source>
        <dbReference type="ARBA" id="ARBA00022827"/>
    </source>
</evidence>
<evidence type="ECO:0000256" key="9">
    <source>
        <dbReference type="ARBA" id="ARBA00023002"/>
    </source>
</evidence>
<feature type="transmembrane region" description="Helical" evidence="14">
    <location>
        <begin position="207"/>
        <end position="227"/>
    </location>
</feature>
<keyword evidence="5" id="KW-0001">2Fe-2S</keyword>
<comment type="caution">
    <text evidence="16">The sequence shown here is derived from an EMBL/GenBank/DDBJ whole genome shotgun (WGS) entry which is preliminary data.</text>
</comment>
<dbReference type="InterPro" id="IPR050415">
    <property type="entry name" value="MRET"/>
</dbReference>
<organism evidence="16 17">
    <name type="scientific">Trebonia kvetii</name>
    <dbReference type="NCBI Taxonomy" id="2480626"/>
    <lineage>
        <taxon>Bacteria</taxon>
        <taxon>Bacillati</taxon>
        <taxon>Actinomycetota</taxon>
        <taxon>Actinomycetes</taxon>
        <taxon>Streptosporangiales</taxon>
        <taxon>Treboniaceae</taxon>
        <taxon>Trebonia</taxon>
    </lineage>
</organism>
<dbReference type="InterPro" id="IPR017927">
    <property type="entry name" value="FAD-bd_FR_type"/>
</dbReference>
<dbReference type="RefSeq" id="WP_145852896.1">
    <property type="nucleotide sequence ID" value="NZ_RPFW01000002.1"/>
</dbReference>
<dbReference type="GO" id="GO:0016491">
    <property type="term" value="F:oxidoreductase activity"/>
    <property type="evidence" value="ECO:0007669"/>
    <property type="project" value="UniProtKB-KW"/>
</dbReference>
<evidence type="ECO:0000256" key="13">
    <source>
        <dbReference type="SAM" id="MobiDB-lite"/>
    </source>
</evidence>
<dbReference type="Gene3D" id="3.40.50.80">
    <property type="entry name" value="Nucleotide-binding domain of ferredoxin-NADP reductase (FNR) module"/>
    <property type="match status" value="1"/>
</dbReference>
<comment type="cofactor">
    <cofactor evidence="1">
        <name>FAD</name>
        <dbReference type="ChEBI" id="CHEBI:57692"/>
    </cofactor>
</comment>
<dbReference type="InterPro" id="IPR013130">
    <property type="entry name" value="Fe3_Rdtase_TM_dom"/>
</dbReference>
<feature type="transmembrane region" description="Helical" evidence="14">
    <location>
        <begin position="107"/>
        <end position="125"/>
    </location>
</feature>
<dbReference type="PRINTS" id="PR00409">
    <property type="entry name" value="PHDIOXRDTASE"/>
</dbReference>
<dbReference type="GO" id="GO:0051537">
    <property type="term" value="F:2 iron, 2 sulfur cluster binding"/>
    <property type="evidence" value="ECO:0007669"/>
    <property type="project" value="UniProtKB-KW"/>
</dbReference>
<evidence type="ECO:0000256" key="3">
    <source>
        <dbReference type="ARBA" id="ARBA00022630"/>
    </source>
</evidence>
<feature type="transmembrane region" description="Helical" evidence="14">
    <location>
        <begin position="30"/>
        <end position="48"/>
    </location>
</feature>
<keyword evidence="6" id="KW-0479">Metal-binding</keyword>
<dbReference type="Gene3D" id="2.40.30.10">
    <property type="entry name" value="Translation factors"/>
    <property type="match status" value="1"/>
</dbReference>
<dbReference type="SUPFAM" id="SSF52343">
    <property type="entry name" value="Ferredoxin reductase-like, C-terminal NADP-linked domain"/>
    <property type="match status" value="1"/>
</dbReference>
<dbReference type="OrthoDB" id="9801223at2"/>
<evidence type="ECO:0000256" key="12">
    <source>
        <dbReference type="ARBA" id="ARBA00023136"/>
    </source>
</evidence>
<keyword evidence="9" id="KW-0560">Oxidoreductase</keyword>
<dbReference type="EMBL" id="RPFW01000002">
    <property type="protein sequence ID" value="TVZ05193.1"/>
    <property type="molecule type" value="Genomic_DNA"/>
</dbReference>
<evidence type="ECO:0000256" key="6">
    <source>
        <dbReference type="ARBA" id="ARBA00022723"/>
    </source>
</evidence>
<evidence type="ECO:0000256" key="4">
    <source>
        <dbReference type="ARBA" id="ARBA00022692"/>
    </source>
</evidence>
<dbReference type="PANTHER" id="PTHR47354">
    <property type="entry name" value="NADH OXIDOREDUCTASE HCR"/>
    <property type="match status" value="1"/>
</dbReference>
<evidence type="ECO:0000256" key="8">
    <source>
        <dbReference type="ARBA" id="ARBA00022989"/>
    </source>
</evidence>
<reference evidence="16 17" key="1">
    <citation type="submission" date="2018-11" db="EMBL/GenBank/DDBJ databases">
        <title>Trebonia kvetii gen.nov., sp.nov., a novel acidophilic actinobacterium, and proposal of the new actinobacterial family Treboniaceae fam. nov.</title>
        <authorList>
            <person name="Rapoport D."/>
            <person name="Sagova-Mareckova M."/>
            <person name="Sedlacek I."/>
            <person name="Provaznik J."/>
            <person name="Kralova S."/>
            <person name="Pavlinic D."/>
            <person name="Benes V."/>
            <person name="Kopecky J."/>
        </authorList>
    </citation>
    <scope>NUCLEOTIDE SEQUENCE [LARGE SCALE GENOMIC DNA]</scope>
    <source>
        <strain evidence="16 17">15Tr583</strain>
    </source>
</reference>
<keyword evidence="4 14" id="KW-0812">Transmembrane</keyword>
<dbReference type="GO" id="GO:0050660">
    <property type="term" value="F:flavin adenine dinucleotide binding"/>
    <property type="evidence" value="ECO:0007669"/>
    <property type="project" value="TreeGrafter"/>
</dbReference>
<dbReference type="Pfam" id="PF00175">
    <property type="entry name" value="NAD_binding_1"/>
    <property type="match status" value="1"/>
</dbReference>
<comment type="subcellular location">
    <subcellularLocation>
        <location evidence="2">Membrane</location>
        <topology evidence="2">Multi-pass membrane protein</topology>
    </subcellularLocation>
</comment>
<dbReference type="GO" id="GO:0046872">
    <property type="term" value="F:metal ion binding"/>
    <property type="evidence" value="ECO:0007669"/>
    <property type="project" value="UniProtKB-KW"/>
</dbReference>
<feature type="transmembrane region" description="Helical" evidence="14">
    <location>
        <begin position="175"/>
        <end position="195"/>
    </location>
</feature>
<dbReference type="PROSITE" id="PS51384">
    <property type="entry name" value="FAD_FR"/>
    <property type="match status" value="1"/>
</dbReference>
<dbReference type="GO" id="GO:0016020">
    <property type="term" value="C:membrane"/>
    <property type="evidence" value="ECO:0007669"/>
    <property type="project" value="UniProtKB-SubCell"/>
</dbReference>
<accession>A0A6P2C6P2</accession>
<proteinExistence type="predicted"/>
<keyword evidence="8 14" id="KW-1133">Transmembrane helix</keyword>
<dbReference type="InterPro" id="IPR017938">
    <property type="entry name" value="Riboflavin_synthase-like_b-brl"/>
</dbReference>
<evidence type="ECO:0000313" key="16">
    <source>
        <dbReference type="EMBL" id="TVZ05193.1"/>
    </source>
</evidence>
<dbReference type="CDD" id="cd06198">
    <property type="entry name" value="FNR_like_3"/>
    <property type="match status" value="1"/>
</dbReference>
<dbReference type="InterPro" id="IPR039261">
    <property type="entry name" value="FNR_nucleotide-bd"/>
</dbReference>
<feature type="domain" description="FAD-binding FR-type" evidence="15">
    <location>
        <begin position="233"/>
        <end position="333"/>
    </location>
</feature>
<evidence type="ECO:0000259" key="15">
    <source>
        <dbReference type="PROSITE" id="PS51384"/>
    </source>
</evidence>
<keyword evidence="17" id="KW-1185">Reference proteome</keyword>
<keyword evidence="12 14" id="KW-0472">Membrane</keyword>
<gene>
    <name evidence="16" type="ORF">EAS64_11410</name>
</gene>
<evidence type="ECO:0000256" key="14">
    <source>
        <dbReference type="SAM" id="Phobius"/>
    </source>
</evidence>
<evidence type="ECO:0000256" key="1">
    <source>
        <dbReference type="ARBA" id="ARBA00001974"/>
    </source>
</evidence>
<dbReference type="Proteomes" id="UP000460272">
    <property type="component" value="Unassembled WGS sequence"/>
</dbReference>
<feature type="transmembrane region" description="Helical" evidence="14">
    <location>
        <begin position="68"/>
        <end position="86"/>
    </location>
</feature>